<evidence type="ECO:0000256" key="4">
    <source>
        <dbReference type="ARBA" id="ARBA00022679"/>
    </source>
</evidence>
<evidence type="ECO:0000256" key="16">
    <source>
        <dbReference type="PROSITE-ProRule" id="PRU10141"/>
    </source>
</evidence>
<keyword evidence="13" id="KW-0675">Receptor</keyword>
<dbReference type="GO" id="GO:0005886">
    <property type="term" value="C:plasma membrane"/>
    <property type="evidence" value="ECO:0007669"/>
    <property type="project" value="UniProtKB-SubCell"/>
</dbReference>
<dbReference type="InterPro" id="IPR017441">
    <property type="entry name" value="Protein_kinase_ATP_BS"/>
</dbReference>
<evidence type="ECO:0000256" key="13">
    <source>
        <dbReference type="ARBA" id="ARBA00023170"/>
    </source>
</evidence>
<proteinExistence type="inferred from homology"/>
<evidence type="ECO:0000313" key="18">
    <source>
        <dbReference type="EMBL" id="KAL3675312.1"/>
    </source>
</evidence>
<evidence type="ECO:0000256" key="7">
    <source>
        <dbReference type="ARBA" id="ARBA00022737"/>
    </source>
</evidence>
<keyword evidence="10 16" id="KW-0067">ATP-binding</keyword>
<evidence type="ECO:0000256" key="15">
    <source>
        <dbReference type="ARBA" id="ARBA00037847"/>
    </source>
</evidence>
<gene>
    <name evidence="18" type="ORF">R1sor_025260</name>
</gene>
<keyword evidence="11" id="KW-1133">Transmembrane helix</keyword>
<dbReference type="InterPro" id="IPR011009">
    <property type="entry name" value="Kinase-like_dom_sf"/>
</dbReference>
<dbReference type="GO" id="GO:0012505">
    <property type="term" value="C:endomembrane system"/>
    <property type="evidence" value="ECO:0007669"/>
    <property type="project" value="UniProtKB-SubCell"/>
</dbReference>
<name>A0ABD3G9M5_9MARC</name>
<evidence type="ECO:0000256" key="12">
    <source>
        <dbReference type="ARBA" id="ARBA00023136"/>
    </source>
</evidence>
<evidence type="ECO:0000256" key="8">
    <source>
        <dbReference type="ARBA" id="ARBA00022741"/>
    </source>
</evidence>
<keyword evidence="7" id="KW-0677">Repeat</keyword>
<dbReference type="PANTHER" id="PTHR27000">
    <property type="entry name" value="LEUCINE-RICH REPEAT RECEPTOR-LIKE PROTEIN KINASE FAMILY PROTEIN-RELATED"/>
    <property type="match status" value="1"/>
</dbReference>
<dbReference type="InterPro" id="IPR008271">
    <property type="entry name" value="Ser/Thr_kinase_AS"/>
</dbReference>
<dbReference type="Gene3D" id="3.30.200.20">
    <property type="entry name" value="Phosphorylase Kinase, domain 1"/>
    <property type="match status" value="1"/>
</dbReference>
<comment type="subcellular location">
    <subcellularLocation>
        <location evidence="1">Cell membrane</location>
    </subcellularLocation>
    <subcellularLocation>
        <location evidence="15">Endomembrane system</location>
        <topology evidence="15">Single-pass membrane protein</topology>
    </subcellularLocation>
</comment>
<evidence type="ECO:0000256" key="9">
    <source>
        <dbReference type="ARBA" id="ARBA00022777"/>
    </source>
</evidence>
<dbReference type="Pfam" id="PF13855">
    <property type="entry name" value="LRR_8"/>
    <property type="match status" value="2"/>
</dbReference>
<dbReference type="InterPro" id="IPR001611">
    <property type="entry name" value="Leu-rich_rpt"/>
</dbReference>
<comment type="caution">
    <text evidence="18">The sequence shown here is derived from an EMBL/GenBank/DDBJ whole genome shotgun (WGS) entry which is preliminary data.</text>
</comment>
<keyword evidence="3" id="KW-0433">Leucine-rich repeat</keyword>
<keyword evidence="12" id="KW-0472">Membrane</keyword>
<keyword evidence="9" id="KW-0418">Kinase</keyword>
<dbReference type="InterPro" id="IPR013210">
    <property type="entry name" value="LRR_N_plant-typ"/>
</dbReference>
<dbReference type="SMART" id="SM00220">
    <property type="entry name" value="S_TKc"/>
    <property type="match status" value="1"/>
</dbReference>
<keyword evidence="4" id="KW-0808">Transferase</keyword>
<dbReference type="EMBL" id="JBJQOH010000008">
    <property type="protein sequence ID" value="KAL3675312.1"/>
    <property type="molecule type" value="Genomic_DNA"/>
</dbReference>
<comment type="similarity">
    <text evidence="2">Belongs to the protein kinase superfamily. Ser/Thr protein kinase family.</text>
</comment>
<dbReference type="Pfam" id="PF00560">
    <property type="entry name" value="LRR_1"/>
    <property type="match status" value="5"/>
</dbReference>
<evidence type="ECO:0000256" key="11">
    <source>
        <dbReference type="ARBA" id="ARBA00022989"/>
    </source>
</evidence>
<dbReference type="FunFam" id="3.80.10.10:FF:000275">
    <property type="entry name" value="Leucine-rich repeat receptor-like protein kinase"/>
    <property type="match status" value="1"/>
</dbReference>
<dbReference type="GO" id="GO:0005524">
    <property type="term" value="F:ATP binding"/>
    <property type="evidence" value="ECO:0007669"/>
    <property type="project" value="UniProtKB-UniRule"/>
</dbReference>
<dbReference type="PANTHER" id="PTHR27000:SF444">
    <property type="entry name" value="LRR RECEPTOR-LIKE SERINE_THREONINE-PROTEIN KINASE GSO1"/>
    <property type="match status" value="1"/>
</dbReference>
<dbReference type="AlphaFoldDB" id="A0ABD3G9M5"/>
<feature type="binding site" evidence="16">
    <location>
        <position position="624"/>
    </location>
    <ligand>
        <name>ATP</name>
        <dbReference type="ChEBI" id="CHEBI:30616"/>
    </ligand>
</feature>
<keyword evidence="8 16" id="KW-0547">Nucleotide-binding</keyword>
<organism evidence="18 19">
    <name type="scientific">Riccia sorocarpa</name>
    <dbReference type="NCBI Taxonomy" id="122646"/>
    <lineage>
        <taxon>Eukaryota</taxon>
        <taxon>Viridiplantae</taxon>
        <taxon>Streptophyta</taxon>
        <taxon>Embryophyta</taxon>
        <taxon>Marchantiophyta</taxon>
        <taxon>Marchantiopsida</taxon>
        <taxon>Marchantiidae</taxon>
        <taxon>Marchantiales</taxon>
        <taxon>Ricciaceae</taxon>
        <taxon>Riccia</taxon>
    </lineage>
</organism>
<keyword evidence="6" id="KW-0732">Signal</keyword>
<dbReference type="InterPro" id="IPR032675">
    <property type="entry name" value="LRR_dom_sf"/>
</dbReference>
<dbReference type="InterPro" id="IPR000719">
    <property type="entry name" value="Prot_kinase_dom"/>
</dbReference>
<keyword evidence="19" id="KW-1185">Reference proteome</keyword>
<keyword evidence="5" id="KW-0812">Transmembrane</keyword>
<dbReference type="SUPFAM" id="SSF56112">
    <property type="entry name" value="Protein kinase-like (PK-like)"/>
    <property type="match status" value="1"/>
</dbReference>
<evidence type="ECO:0000256" key="3">
    <source>
        <dbReference type="ARBA" id="ARBA00022614"/>
    </source>
</evidence>
<accession>A0ABD3G9M5</accession>
<evidence type="ECO:0000313" key="19">
    <source>
        <dbReference type="Proteomes" id="UP001633002"/>
    </source>
</evidence>
<evidence type="ECO:0000259" key="17">
    <source>
        <dbReference type="PROSITE" id="PS50011"/>
    </source>
</evidence>
<evidence type="ECO:0000256" key="1">
    <source>
        <dbReference type="ARBA" id="ARBA00004236"/>
    </source>
</evidence>
<sequence>MRLSWLQHVRLGEYKFAMYAAQMKPHGNLQHFVSSSTVVASSKFRQMILCALQLGLVVVASASLATNSASVDSTDLECTRNGTTSSDGLTFDEKILLEFKSHINTTVGNRDGLGNWGQNSTSVCNWTGVTCNGQRNRVSKISLPSYGLTGPLTPTLGCLEYLETINITNNSFYGSIPPGLFRKGSSLTYVQLGLNDFTGLLPDTVANCPAISVLQVNGNSLSGNIPKSLSNLTSLSVLELSSNQFVGQIPHIPSVGGVCSLEILDLSNNRFEGTIPDFMTECYSIFRLNLSANLLTGSVPSWISNLRNLSQLSLSHNRLAGGFPGKLFDLPKLGELRLDHNLLNGTLPDRFNEFRLLDRLDLSSNFLSGHIPRSLGSCESLIDLSLSNNKFTGSIPEQLGKLSGFQLTLDLSHNLLQGSIPTSLGLLSAVIGIDLSGNNLSGNIPASLGNCTNLHLLDLSNNRLKGEIPHSLCGIAPRPIINFSGNQLTDFCGNELTDFSPHWLNGSCPRESSVSQRIQCPENRDAGGLSPLSKSLIVTAAATAVFVSSVIVWTCWRRLKTPQDVQVREVTAWNGADLEVIRLTVEDLLNATDSFSDESIVGSGSSGTVHKGVLPTFPFVIAVKRFSDDEEGRLRLDREARIMKLIRHRNLVRSLGARTSTELRCQVPGLNVLILEYMENGTLDNLLYGDPLQEIRWETRVNIAVGVATGLCYLHEDIGNNVQFIHGDIKPGNIFLNSGFEASIGDFGLSRLAVNGKARNRAAEYHWSGTFGYCPPELGQGYMSTAGDVFGLGIVILEMLVRRRPTNVTSEDSGFTFVSWIRTLFPHDLKEVIDPELLPKLESDIEHVTFLFKVGLLCTADSPRDRPSAREALAMINSMSKHKMEQEKSVSPIHELVQEQPEFVKDTQLRNAQNLKVLAEIFDIEFSIDIYDRDELKRNDILFSGSCLSALYRSSRSVERRSEELEARHDNTIKT</sequence>
<evidence type="ECO:0000256" key="10">
    <source>
        <dbReference type="ARBA" id="ARBA00022840"/>
    </source>
</evidence>
<protein>
    <recommendedName>
        <fullName evidence="17">Protein kinase domain-containing protein</fullName>
    </recommendedName>
</protein>
<evidence type="ECO:0000256" key="2">
    <source>
        <dbReference type="ARBA" id="ARBA00008684"/>
    </source>
</evidence>
<reference evidence="18 19" key="1">
    <citation type="submission" date="2024-09" db="EMBL/GenBank/DDBJ databases">
        <title>Chromosome-scale assembly of Riccia sorocarpa.</title>
        <authorList>
            <person name="Paukszto L."/>
        </authorList>
    </citation>
    <scope>NUCLEOTIDE SEQUENCE [LARGE SCALE GENOMIC DNA]</scope>
    <source>
        <strain evidence="18">LP-2024</strain>
        <tissue evidence="18">Aerial parts of the thallus</tissue>
    </source>
</reference>
<dbReference type="Gene3D" id="1.10.510.10">
    <property type="entry name" value="Transferase(Phosphotransferase) domain 1"/>
    <property type="match status" value="1"/>
</dbReference>
<evidence type="ECO:0000256" key="6">
    <source>
        <dbReference type="ARBA" id="ARBA00022729"/>
    </source>
</evidence>
<dbReference type="SUPFAM" id="SSF52047">
    <property type="entry name" value="RNI-like"/>
    <property type="match status" value="1"/>
</dbReference>
<keyword evidence="14" id="KW-0325">Glycoprotein</keyword>
<evidence type="ECO:0000256" key="14">
    <source>
        <dbReference type="ARBA" id="ARBA00023180"/>
    </source>
</evidence>
<evidence type="ECO:0000256" key="5">
    <source>
        <dbReference type="ARBA" id="ARBA00022692"/>
    </source>
</evidence>
<dbReference type="PROSITE" id="PS00107">
    <property type="entry name" value="PROTEIN_KINASE_ATP"/>
    <property type="match status" value="1"/>
</dbReference>
<dbReference type="GO" id="GO:0016301">
    <property type="term" value="F:kinase activity"/>
    <property type="evidence" value="ECO:0007669"/>
    <property type="project" value="UniProtKB-KW"/>
</dbReference>
<dbReference type="Gene3D" id="3.80.10.10">
    <property type="entry name" value="Ribonuclease Inhibitor"/>
    <property type="match status" value="3"/>
</dbReference>
<dbReference type="Pfam" id="PF08263">
    <property type="entry name" value="LRRNT_2"/>
    <property type="match status" value="1"/>
</dbReference>
<dbReference type="Proteomes" id="UP001633002">
    <property type="component" value="Unassembled WGS sequence"/>
</dbReference>
<dbReference type="FunFam" id="3.80.10.10:FF:000095">
    <property type="entry name" value="LRR receptor-like serine/threonine-protein kinase GSO1"/>
    <property type="match status" value="1"/>
</dbReference>
<dbReference type="PROSITE" id="PS00108">
    <property type="entry name" value="PROTEIN_KINASE_ST"/>
    <property type="match status" value="1"/>
</dbReference>
<dbReference type="PROSITE" id="PS50011">
    <property type="entry name" value="PROTEIN_KINASE_DOM"/>
    <property type="match status" value="1"/>
</dbReference>
<feature type="domain" description="Protein kinase" evidence="17">
    <location>
        <begin position="595"/>
        <end position="885"/>
    </location>
</feature>
<dbReference type="Pfam" id="PF00069">
    <property type="entry name" value="Pkinase"/>
    <property type="match status" value="1"/>
</dbReference>